<dbReference type="GO" id="GO:0005576">
    <property type="term" value="C:extracellular region"/>
    <property type="evidence" value="ECO:0007669"/>
    <property type="project" value="UniProtKB-SubCell"/>
</dbReference>
<keyword evidence="7" id="KW-0998">Cell outer membrane</keyword>
<evidence type="ECO:0000313" key="9">
    <source>
        <dbReference type="EMBL" id="KPJ51482.1"/>
    </source>
</evidence>
<evidence type="ECO:0008006" key="11">
    <source>
        <dbReference type="Google" id="ProtNLM"/>
    </source>
</evidence>
<dbReference type="AlphaFoldDB" id="A0A0S7WMV9"/>
<evidence type="ECO:0000313" key="10">
    <source>
        <dbReference type="Proteomes" id="UP000052008"/>
    </source>
</evidence>
<protein>
    <recommendedName>
        <fullName evidence="11">Right handed beta helix domain-containing protein</fullName>
    </recommendedName>
</protein>
<dbReference type="InterPro" id="IPR003368">
    <property type="entry name" value="POMP_repeat"/>
</dbReference>
<dbReference type="InterPro" id="IPR011050">
    <property type="entry name" value="Pectin_lyase_fold/virulence"/>
</dbReference>
<reference evidence="9 10" key="1">
    <citation type="journal article" date="2015" name="Microbiome">
        <title>Genomic resolution of linkages in carbon, nitrogen, and sulfur cycling among widespread estuary sediment bacteria.</title>
        <authorList>
            <person name="Baker B.J."/>
            <person name="Lazar C.S."/>
            <person name="Teske A.P."/>
            <person name="Dick G.J."/>
        </authorList>
    </citation>
    <scope>NUCLEOTIDE SEQUENCE [LARGE SCALE GENOMIC DNA]</scope>
    <source>
        <strain evidence="9">DG_24</strain>
    </source>
</reference>
<dbReference type="InterPro" id="IPR012334">
    <property type="entry name" value="Pectin_lyas_fold"/>
</dbReference>
<gene>
    <name evidence="9" type="ORF">AMJ39_09785</name>
</gene>
<dbReference type="Proteomes" id="UP000052008">
    <property type="component" value="Unassembled WGS sequence"/>
</dbReference>
<dbReference type="NCBIfam" id="TIGR01376">
    <property type="entry name" value="POMP_repeat"/>
    <property type="match status" value="1"/>
</dbReference>
<sequence>MWGMRVDTGKGGKGEAFWRRADISTHRGIYQREGEAMRLLTTLWCAALVLGLCGSISATVIHVPDDYPTIQWGIDAAVGGDTVLVADGTYTGSLNRDLDFGGKAIVVMSENGPHVTIIDCEGSISEPHRGFYFHSGEGPASVVRGFIIQGGWAEYGGGINCDSSSPTIQGNTIRGNTAGYDGGGIYCGECSSVIVDNTITENAANTGGGIACYYNSSPTVMNTILWADDAGTGHEIYLGEASSMAVSYSDISSRWLAVFVAPGCTLEWGEGNIETNPKFVLANLQDYRLLWGSPCIDVGHPDYLDPDGTRSDIGAHFFDQSKTIVAYATPQTRTLSPGDNCAVLYAMINIHPEPVEVRGGVELTLPNGEPWSGNPLEGPGYTVFPPEFTWQIVREYTVPETWPLGVSVFTWRVGMPGNLYDRDRFLFTVVEP</sequence>
<comment type="caution">
    <text evidence="9">The sequence shown here is derived from an EMBL/GenBank/DDBJ whole genome shotgun (WGS) entry which is preliminary data.</text>
</comment>
<evidence type="ECO:0000256" key="8">
    <source>
        <dbReference type="SAM" id="Phobius"/>
    </source>
</evidence>
<dbReference type="EMBL" id="LIZS01000117">
    <property type="protein sequence ID" value="KPJ51482.1"/>
    <property type="molecule type" value="Genomic_DNA"/>
</dbReference>
<comment type="subcellular location">
    <subcellularLocation>
        <location evidence="1">Cell envelope</location>
    </subcellularLocation>
    <subcellularLocation>
        <location evidence="2">Cell outer membrane</location>
    </subcellularLocation>
    <subcellularLocation>
        <location evidence="3">Secreted</location>
    </subcellularLocation>
</comment>
<feature type="transmembrane region" description="Helical" evidence="8">
    <location>
        <begin position="39"/>
        <end position="61"/>
    </location>
</feature>
<dbReference type="Gene3D" id="2.160.20.10">
    <property type="entry name" value="Single-stranded right-handed beta-helix, Pectin lyase-like"/>
    <property type="match status" value="1"/>
</dbReference>
<keyword evidence="8" id="KW-1133">Transmembrane helix</keyword>
<evidence type="ECO:0000256" key="6">
    <source>
        <dbReference type="ARBA" id="ARBA00023136"/>
    </source>
</evidence>
<dbReference type="STRING" id="1703770.AMJ39_09785"/>
<keyword evidence="4" id="KW-0964">Secreted</keyword>
<proteinExistence type="predicted"/>
<evidence type="ECO:0000256" key="3">
    <source>
        <dbReference type="ARBA" id="ARBA00004613"/>
    </source>
</evidence>
<dbReference type="GO" id="GO:0009279">
    <property type="term" value="C:cell outer membrane"/>
    <property type="evidence" value="ECO:0007669"/>
    <property type="project" value="UniProtKB-SubCell"/>
</dbReference>
<keyword evidence="6 8" id="KW-0472">Membrane</keyword>
<keyword evidence="5" id="KW-0732">Signal</keyword>
<keyword evidence="8" id="KW-0812">Transmembrane</keyword>
<evidence type="ECO:0000256" key="4">
    <source>
        <dbReference type="ARBA" id="ARBA00022525"/>
    </source>
</evidence>
<name>A0A0S7WMV9_UNCT6</name>
<accession>A0A0S7WMV9</accession>
<evidence type="ECO:0000256" key="2">
    <source>
        <dbReference type="ARBA" id="ARBA00004442"/>
    </source>
</evidence>
<evidence type="ECO:0000256" key="7">
    <source>
        <dbReference type="ARBA" id="ARBA00023237"/>
    </source>
</evidence>
<dbReference type="SUPFAM" id="SSF51126">
    <property type="entry name" value="Pectin lyase-like"/>
    <property type="match status" value="1"/>
</dbReference>
<evidence type="ECO:0000256" key="5">
    <source>
        <dbReference type="ARBA" id="ARBA00022729"/>
    </source>
</evidence>
<evidence type="ECO:0000256" key="1">
    <source>
        <dbReference type="ARBA" id="ARBA00004196"/>
    </source>
</evidence>
<organism evidence="9 10">
    <name type="scientific">candidate division TA06 bacterium DG_24</name>
    <dbReference type="NCBI Taxonomy" id="1703770"/>
    <lineage>
        <taxon>Bacteria</taxon>
        <taxon>Bacteria division TA06</taxon>
    </lineage>
</organism>